<sequence>MTATSPARPPRPSPSAIATPLPPPPRGCQGDPGEDSGCGGSGGAGPRWVGGGGVVRSPGVPLLVAGCPVVVRPVRWVWCRGCVWCGAGGGFCTVRFAVRCSRRCSSSRLSRFSSGATWFVVRRVASARRSRPRSVARSHWVVGLSSLWCDVSEFVVWLPRIWLMIHQRRHVPHRHRVPGSPSGSWIVMMWRVHGPKSFVAGRVVVRVGGVHTWRRGMERSWSAWAGVAVFGGAVPLMGCGGYQGAPRCPPPGGHWLRGAVLSARHSPLQRRWRAATTGDSALACR</sequence>
<proteinExistence type="predicted"/>
<feature type="region of interest" description="Disordered" evidence="1">
    <location>
        <begin position="1"/>
        <end position="43"/>
    </location>
</feature>
<evidence type="ECO:0000313" key="3">
    <source>
        <dbReference type="Proteomes" id="UP000546642"/>
    </source>
</evidence>
<gene>
    <name evidence="2" type="ORF">HNR23_002249</name>
</gene>
<name>A0A7X0D6J5_9ACTN</name>
<accession>A0A7X0D6J5</accession>
<dbReference type="EMBL" id="JACHDS010000001">
    <property type="protein sequence ID" value="MBB6172189.1"/>
    <property type="molecule type" value="Genomic_DNA"/>
</dbReference>
<comment type="caution">
    <text evidence="2">The sequence shown here is derived from an EMBL/GenBank/DDBJ whole genome shotgun (WGS) entry which is preliminary data.</text>
</comment>
<organism evidence="2 3">
    <name type="scientific">Nocardiopsis mwathae</name>
    <dbReference type="NCBI Taxonomy" id="1472723"/>
    <lineage>
        <taxon>Bacteria</taxon>
        <taxon>Bacillati</taxon>
        <taxon>Actinomycetota</taxon>
        <taxon>Actinomycetes</taxon>
        <taxon>Streptosporangiales</taxon>
        <taxon>Nocardiopsidaceae</taxon>
        <taxon>Nocardiopsis</taxon>
    </lineage>
</organism>
<reference evidence="2 3" key="1">
    <citation type="submission" date="2020-08" db="EMBL/GenBank/DDBJ databases">
        <title>Sequencing the genomes of 1000 actinobacteria strains.</title>
        <authorList>
            <person name="Klenk H.-P."/>
        </authorList>
    </citation>
    <scope>NUCLEOTIDE SEQUENCE [LARGE SCALE GENOMIC DNA]</scope>
    <source>
        <strain evidence="2 3">DSM 46659</strain>
    </source>
</reference>
<keyword evidence="3" id="KW-1185">Reference proteome</keyword>
<evidence type="ECO:0000313" key="2">
    <source>
        <dbReference type="EMBL" id="MBB6172189.1"/>
    </source>
</evidence>
<evidence type="ECO:0000256" key="1">
    <source>
        <dbReference type="SAM" id="MobiDB-lite"/>
    </source>
</evidence>
<protein>
    <submittedName>
        <fullName evidence="2">Uncharacterized protein</fullName>
    </submittedName>
</protein>
<dbReference type="AlphaFoldDB" id="A0A7X0D6J5"/>
<dbReference type="Proteomes" id="UP000546642">
    <property type="component" value="Unassembled WGS sequence"/>
</dbReference>